<dbReference type="Gene3D" id="3.60.15.10">
    <property type="entry name" value="Ribonuclease Z/Hydroxyacylglutathione hydrolase-like"/>
    <property type="match status" value="1"/>
</dbReference>
<keyword evidence="4" id="KW-1185">Reference proteome</keyword>
<evidence type="ECO:0000256" key="1">
    <source>
        <dbReference type="SAM" id="MobiDB-lite"/>
    </source>
</evidence>
<dbReference type="GO" id="GO:0070292">
    <property type="term" value="P:N-acylphosphatidylethanolamine metabolic process"/>
    <property type="evidence" value="ECO:0007669"/>
    <property type="project" value="TreeGrafter"/>
</dbReference>
<feature type="region of interest" description="Disordered" evidence="1">
    <location>
        <begin position="1"/>
        <end position="73"/>
    </location>
</feature>
<dbReference type="Proteomes" id="UP000306050">
    <property type="component" value="Chromosome SGRAM_20"/>
</dbReference>
<feature type="compositionally biased region" description="Basic and acidic residues" evidence="1">
    <location>
        <begin position="136"/>
        <end position="150"/>
    </location>
</feature>
<organism evidence="3 4">
    <name type="scientific">Sporisorium graminicola</name>
    <dbReference type="NCBI Taxonomy" id="280036"/>
    <lineage>
        <taxon>Eukaryota</taxon>
        <taxon>Fungi</taxon>
        <taxon>Dikarya</taxon>
        <taxon>Basidiomycota</taxon>
        <taxon>Ustilaginomycotina</taxon>
        <taxon>Ustilaginomycetes</taxon>
        <taxon>Ustilaginales</taxon>
        <taxon>Ustilaginaceae</taxon>
        <taxon>Sporisorium</taxon>
    </lineage>
</organism>
<dbReference type="PANTHER" id="PTHR15032:SF27">
    <property type="entry name" value="N-ACYL-PHOSPHATIDYLETHANOLAMINE-HYDROLYZING PHOSPHOLIPASE D"/>
    <property type="match status" value="1"/>
</dbReference>
<sequence length="677" mass="76098">MATTEHQQAQRPHHERHHRTLSETIHGREKINGAESVSSSRSSSSDDDEPAAQGTTDAIRNVRSETSKAGATGSITYDITLNCRSTDPIADSHNLDADELPAHWVPTMLSQVTRATSTAFGQLTSPRNSTSSRTQQEQEQKENETEDGHILPRLTFRNPWEQSFRKPGIKGILEGGLKWGLPDSYTEGSGKSSKRSSGFKSSKKIQKELEIARQEDRELGDDWDKVDVVEPQWGWPSGHLQKEVDELRKEDREAHSSRAEHNDHKQEARKGTEADYKAKEQSLRDWSDPKTPSRAAARVTWLGHATTLLQLPPLSTSSSTEKEPPRSINILFDPIFSERCSPSQTAGPQRFTPAPCTVQDLPPIDFVVISHSHYDHLDYHTFKHLHHLRGDQIHALVPLGVKEKISGSGGFGWKREQVSELDWWDHARISLPSAEGAELKIVCTPAQHGSGRGAGDKDASLWASWVIEWKNGGEQRFCAFFAGDTGFKYHHDNPYKRARYPACPAFAEIAAQFQPFDLLLLPISVGSSLSYFRSWDPFPRAFSPFPRVSSTLTSSIHMDPYDAVECHQLFQQHKHKQQAGRKQMVSLAVHYGTFVRNAEQTRGDVRELRKACRLHGLKFQRVRDETCLLKGGSEAQEEKQEQKRLQGVEDKGEEQDVFLVADQGKTVWLPIHPSSSS</sequence>
<feature type="compositionally biased region" description="Low complexity" evidence="1">
    <location>
        <begin position="188"/>
        <end position="200"/>
    </location>
</feature>
<name>A0A4U7KT84_9BASI</name>
<dbReference type="GO" id="GO:0070290">
    <property type="term" value="F:N-acylphosphatidylethanolamine-specific phospholipase D activity"/>
    <property type="evidence" value="ECO:0007669"/>
    <property type="project" value="TreeGrafter"/>
</dbReference>
<feature type="compositionally biased region" description="Polar residues" evidence="1">
    <location>
        <begin position="1"/>
        <end position="10"/>
    </location>
</feature>
<dbReference type="AlphaFoldDB" id="A0A4U7KT84"/>
<dbReference type="InterPro" id="IPR001279">
    <property type="entry name" value="Metallo-B-lactamas"/>
</dbReference>
<dbReference type="GO" id="GO:0005737">
    <property type="term" value="C:cytoplasm"/>
    <property type="evidence" value="ECO:0007669"/>
    <property type="project" value="TreeGrafter"/>
</dbReference>
<proteinExistence type="predicted"/>
<feature type="compositionally biased region" description="Polar residues" evidence="1">
    <location>
        <begin position="119"/>
        <end position="134"/>
    </location>
</feature>
<evidence type="ECO:0000313" key="3">
    <source>
        <dbReference type="EMBL" id="TKY87700.1"/>
    </source>
</evidence>
<comment type="caution">
    <text evidence="3">The sequence shown here is derived from an EMBL/GenBank/DDBJ whole genome shotgun (WGS) entry which is preliminary data.</text>
</comment>
<dbReference type="PANTHER" id="PTHR15032">
    <property type="entry name" value="N-ACYL-PHOSPHATIDYLETHANOLAMINE-HYDROLYZING PHOSPHOLIPASE D"/>
    <property type="match status" value="1"/>
</dbReference>
<dbReference type="EMBL" id="SRRM01000012">
    <property type="protein sequence ID" value="TKY87700.1"/>
    <property type="molecule type" value="Genomic_DNA"/>
</dbReference>
<reference evidence="3 4" key="1">
    <citation type="submission" date="2019-05" db="EMBL/GenBank/DDBJ databases">
        <title>Sporisorium graminicola CBS 10092 draft sequencing and annotation.</title>
        <authorList>
            <person name="Solano-Gonzalez S."/>
            <person name="Caddick M.X."/>
            <person name="Darby A."/>
        </authorList>
    </citation>
    <scope>NUCLEOTIDE SEQUENCE [LARGE SCALE GENOMIC DNA]</scope>
    <source>
        <strain evidence="3 4">CBS 10092</strain>
    </source>
</reference>
<dbReference type="KEGG" id="sgra:EX895_003281"/>
<dbReference type="OrthoDB" id="332863at2759"/>
<feature type="domain" description="Metallo-beta-lactamase" evidence="2">
    <location>
        <begin position="329"/>
        <end position="571"/>
    </location>
</feature>
<protein>
    <recommendedName>
        <fullName evidence="2">Metallo-beta-lactamase domain-containing protein</fullName>
    </recommendedName>
</protein>
<evidence type="ECO:0000313" key="4">
    <source>
        <dbReference type="Proteomes" id="UP000306050"/>
    </source>
</evidence>
<gene>
    <name evidence="3" type="ORF">EX895_003281</name>
</gene>
<feature type="region of interest" description="Disordered" evidence="1">
    <location>
        <begin position="230"/>
        <end position="291"/>
    </location>
</feature>
<dbReference type="InterPro" id="IPR036866">
    <property type="entry name" value="RibonucZ/Hydroxyglut_hydro"/>
</dbReference>
<feature type="region of interest" description="Disordered" evidence="1">
    <location>
        <begin position="176"/>
        <end position="205"/>
    </location>
</feature>
<dbReference type="SUPFAM" id="SSF56281">
    <property type="entry name" value="Metallo-hydrolase/oxidoreductase"/>
    <property type="match status" value="1"/>
</dbReference>
<feature type="region of interest" description="Disordered" evidence="1">
    <location>
        <begin position="119"/>
        <end position="152"/>
    </location>
</feature>
<dbReference type="GeneID" id="40726176"/>
<accession>A0A4U7KT84</accession>
<dbReference type="Pfam" id="PF12706">
    <property type="entry name" value="Lactamase_B_2"/>
    <property type="match status" value="1"/>
</dbReference>
<feature type="compositionally biased region" description="Basic and acidic residues" evidence="1">
    <location>
        <begin position="240"/>
        <end position="288"/>
    </location>
</feature>
<dbReference type="GO" id="GO:0070291">
    <property type="term" value="P:N-acylethanolamine metabolic process"/>
    <property type="evidence" value="ECO:0007669"/>
    <property type="project" value="TreeGrafter"/>
</dbReference>
<dbReference type="RefSeq" id="XP_029739685.1">
    <property type="nucleotide sequence ID" value="XM_029883879.1"/>
</dbReference>
<evidence type="ECO:0000259" key="2">
    <source>
        <dbReference type="Pfam" id="PF12706"/>
    </source>
</evidence>